<reference evidence="1 2" key="1">
    <citation type="submission" date="2016-10" db="EMBL/GenBank/DDBJ databases">
        <authorList>
            <person name="de Groot N.N."/>
        </authorList>
    </citation>
    <scope>NUCLEOTIDE SEQUENCE [LARGE SCALE GENOMIC DNA]</scope>
    <source>
        <strain evidence="1 2">DSM 19073</strain>
    </source>
</reference>
<organism evidence="1 2">
    <name type="scientific">Jannaschia pohangensis</name>
    <dbReference type="NCBI Taxonomy" id="390807"/>
    <lineage>
        <taxon>Bacteria</taxon>
        <taxon>Pseudomonadati</taxon>
        <taxon>Pseudomonadota</taxon>
        <taxon>Alphaproteobacteria</taxon>
        <taxon>Rhodobacterales</taxon>
        <taxon>Roseobacteraceae</taxon>
        <taxon>Jannaschia</taxon>
    </lineage>
</organism>
<evidence type="ECO:0000313" key="2">
    <source>
        <dbReference type="Proteomes" id="UP000199110"/>
    </source>
</evidence>
<dbReference type="AlphaFoldDB" id="A0A1I3T4R6"/>
<sequence length="447" mass="50279">MRIPLISRAGPAGRGERTQVLAALHQSLMSREMPETVARTLYDHPDLVADDTVKGLIGKRLKRGRTTSMSEGWFEPVHMSRQMARVRDHWATELAASNDPRAAITDGSDPEQIRLFLGYLSERMGLRHGPASFKYDRPTREMRPHILDIGNHAYNKRFRQLNRMYAKLERYARERRFLTYRIVGKAGLVADITPADMARDIWSAAFVAYYAARKRRRSVFTNTSQDRPFDDLCEALLARATNWPLIARVLPEARVMERLSDAEKGGLIGEWTMVLRDIAGDLEALWRDTDINLDTMVVKRGNDSSSWNLTAQAWNTARTGWIATQQAMGMDRVLDHFLPGKVMRLMAGDVAAYHAMTGGDIHPDTKVWADLPFPWEVMRGTATCGRLSIEASCRRHDLDPVKSGWSAARVSTTAVDYAATPELVHGVTVASPEMAAILRKAGWFSGK</sequence>
<keyword evidence="2" id="KW-1185">Reference proteome</keyword>
<name>A0A1I3T4R6_9RHOB</name>
<gene>
    <name evidence="1" type="ORF">SAMN04488095_3270</name>
</gene>
<dbReference type="STRING" id="390807.SAMN04488095_3270"/>
<dbReference type="EMBL" id="FORA01000005">
    <property type="protein sequence ID" value="SFJ65199.1"/>
    <property type="molecule type" value="Genomic_DNA"/>
</dbReference>
<protein>
    <submittedName>
        <fullName evidence="1">Uncharacterized protein</fullName>
    </submittedName>
</protein>
<dbReference type="OrthoDB" id="4264468at2"/>
<dbReference type="RefSeq" id="WP_092783360.1">
    <property type="nucleotide sequence ID" value="NZ_FORA01000005.1"/>
</dbReference>
<accession>A0A1I3T4R6</accession>
<proteinExistence type="predicted"/>
<dbReference type="Proteomes" id="UP000199110">
    <property type="component" value="Unassembled WGS sequence"/>
</dbReference>
<evidence type="ECO:0000313" key="1">
    <source>
        <dbReference type="EMBL" id="SFJ65199.1"/>
    </source>
</evidence>